<dbReference type="Proteomes" id="UP001432039">
    <property type="component" value="Chromosome"/>
</dbReference>
<gene>
    <name evidence="1" type="ORF">OG517_10700</name>
</gene>
<proteinExistence type="predicted"/>
<dbReference type="RefSeq" id="WP_328961294.1">
    <property type="nucleotide sequence ID" value="NZ_CP108090.1"/>
</dbReference>
<name>A0ABZ1T7M0_STRVG</name>
<sequence>MSKSSAIPLFGRNAAVYADQPTISDQEQTLTSRLRSNFMFGFNRLAVRAIGRFQ</sequence>
<organism evidence="1 2">
    <name type="scientific">Streptomyces virginiae</name>
    <name type="common">Streptomyces cinnamonensis</name>
    <dbReference type="NCBI Taxonomy" id="1961"/>
    <lineage>
        <taxon>Bacteria</taxon>
        <taxon>Bacillati</taxon>
        <taxon>Actinomycetota</taxon>
        <taxon>Actinomycetes</taxon>
        <taxon>Kitasatosporales</taxon>
        <taxon>Streptomycetaceae</taxon>
        <taxon>Streptomyces</taxon>
    </lineage>
</organism>
<reference evidence="1" key="1">
    <citation type="submission" date="2022-10" db="EMBL/GenBank/DDBJ databases">
        <title>The complete genomes of actinobacterial strains from the NBC collection.</title>
        <authorList>
            <person name="Joergensen T.S."/>
            <person name="Alvarez Arevalo M."/>
            <person name="Sterndorff E.B."/>
            <person name="Faurdal D."/>
            <person name="Vuksanovic O."/>
            <person name="Mourched A.-S."/>
            <person name="Charusanti P."/>
            <person name="Shaw S."/>
            <person name="Blin K."/>
            <person name="Weber T."/>
        </authorList>
    </citation>
    <scope>NUCLEOTIDE SEQUENCE</scope>
    <source>
        <strain evidence="1">NBC_00248</strain>
    </source>
</reference>
<evidence type="ECO:0000313" key="2">
    <source>
        <dbReference type="Proteomes" id="UP001432039"/>
    </source>
</evidence>
<protein>
    <submittedName>
        <fullName evidence="1">Uncharacterized protein</fullName>
    </submittedName>
</protein>
<accession>A0ABZ1T7M0</accession>
<keyword evidence="2" id="KW-1185">Reference proteome</keyword>
<evidence type="ECO:0000313" key="1">
    <source>
        <dbReference type="EMBL" id="WUQ11868.1"/>
    </source>
</evidence>
<dbReference type="EMBL" id="CP108090">
    <property type="protein sequence ID" value="WUQ11868.1"/>
    <property type="molecule type" value="Genomic_DNA"/>
</dbReference>